<name>U2MIW9_9BACT</name>
<reference evidence="1 2" key="1">
    <citation type="submission" date="2013-08" db="EMBL/GenBank/DDBJ databases">
        <authorList>
            <person name="Durkin A.S."/>
            <person name="Haft D.R."/>
            <person name="McCorrison J."/>
            <person name="Torralba M."/>
            <person name="Gillis M."/>
            <person name="Haft D.H."/>
            <person name="Methe B."/>
            <person name="Sutton G."/>
            <person name="Nelson K.E."/>
        </authorList>
    </citation>
    <scope>NUCLEOTIDE SEQUENCE [LARGE SCALE GENOMIC DNA]</scope>
    <source>
        <strain evidence="1 2">F0493</strain>
    </source>
</reference>
<comment type="caution">
    <text evidence="1">The sequence shown here is derived from an EMBL/GenBank/DDBJ whole genome shotgun (WGS) entry which is preliminary data.</text>
</comment>
<dbReference type="AlphaFoldDB" id="U2MIW9"/>
<sequence length="44" mass="5282">MQSFALSLVTFLHIAFNSDKVTMENHLQHNVIKRQKENEYRLIH</sequence>
<evidence type="ECO:0000313" key="2">
    <source>
        <dbReference type="Proteomes" id="UP000017023"/>
    </source>
</evidence>
<accession>U2MIW9</accession>
<dbReference type="Proteomes" id="UP000017023">
    <property type="component" value="Unassembled WGS sequence"/>
</dbReference>
<gene>
    <name evidence="1" type="ORF">HMPREF9145_2215</name>
</gene>
<dbReference type="EMBL" id="AWGW01000027">
    <property type="protein sequence ID" value="ERJ99203.1"/>
    <property type="molecule type" value="Genomic_DNA"/>
</dbReference>
<protein>
    <submittedName>
        <fullName evidence="1">Uncharacterized protein</fullName>
    </submittedName>
</protein>
<proteinExistence type="predicted"/>
<evidence type="ECO:0000313" key="1">
    <source>
        <dbReference type="EMBL" id="ERJ99203.1"/>
    </source>
</evidence>
<dbReference type="PATRIC" id="fig|1395125.3.peg.2194"/>
<organism evidence="1 2">
    <name type="scientific">Segatella salivae F0493</name>
    <dbReference type="NCBI Taxonomy" id="1395125"/>
    <lineage>
        <taxon>Bacteria</taxon>
        <taxon>Pseudomonadati</taxon>
        <taxon>Bacteroidota</taxon>
        <taxon>Bacteroidia</taxon>
        <taxon>Bacteroidales</taxon>
        <taxon>Prevotellaceae</taxon>
        <taxon>Segatella</taxon>
    </lineage>
</organism>